<feature type="compositionally biased region" description="Low complexity" evidence="1">
    <location>
        <begin position="399"/>
        <end position="409"/>
    </location>
</feature>
<feature type="compositionally biased region" description="Polar residues" evidence="1">
    <location>
        <begin position="325"/>
        <end position="340"/>
    </location>
</feature>
<proteinExistence type="predicted"/>
<dbReference type="EMBL" id="KL142411">
    <property type="protein sequence ID" value="KDR68039.1"/>
    <property type="molecule type" value="Genomic_DNA"/>
</dbReference>
<accession>A0A067SK08</accession>
<dbReference type="Proteomes" id="UP000027222">
    <property type="component" value="Unassembled WGS sequence"/>
</dbReference>
<feature type="compositionally biased region" description="Polar residues" evidence="1">
    <location>
        <begin position="373"/>
        <end position="384"/>
    </location>
</feature>
<evidence type="ECO:0000313" key="2">
    <source>
        <dbReference type="EMBL" id="KDR68039.1"/>
    </source>
</evidence>
<evidence type="ECO:0000256" key="1">
    <source>
        <dbReference type="SAM" id="MobiDB-lite"/>
    </source>
</evidence>
<feature type="region of interest" description="Disordered" evidence="1">
    <location>
        <begin position="399"/>
        <end position="434"/>
    </location>
</feature>
<dbReference type="STRING" id="685588.A0A067SK08"/>
<dbReference type="HOGENOM" id="CLU_631681_0_0_1"/>
<name>A0A067SK08_GALM3</name>
<gene>
    <name evidence="2" type="ORF">GALMADRAFT_1355469</name>
</gene>
<sequence length="434" mass="46962">MFDAEALRNHCLAHAEYAASDGFLSLGKWRHLEGEGDVFVRAGSVNGIDCNPVSCALVGVVSADKALLEPHGNYYTRQPQRAHLVKLQFSLRGPKDHPDLYNDFQLAMRRIISLQNEAGVTTNNHKWLIFQDEQDPNEYFIRLTHYLMEPKSDETDTPARNQVTANYRVEQRYAAPFQEYFQDNVVKIMPVTTTSGQQVRYREFSRTLKGAIVLVVFELRHLYIAGNNADNFTGVISSVTIKKEPVRVRRGPSALVGVPGLHAGLNSVNANPPLSTIAQVASTNAVNANSALSSTAHVAPTATPDISQSHVTVHVPGGEAVPHPSVTQFEPSTPKASTEPSLPPTPDSLPATRSMAAPGTPKTPTRDVHDTEGQPSAQQSSSITPAAFSLSGFVNTLASSGSFAEGSSSSRDRFYGQGKREGSVGYHEESSAGK</sequence>
<feature type="region of interest" description="Disordered" evidence="1">
    <location>
        <begin position="315"/>
        <end position="384"/>
    </location>
</feature>
<reference evidence="3" key="1">
    <citation type="journal article" date="2014" name="Proc. Natl. Acad. Sci. U.S.A.">
        <title>Extensive sampling of basidiomycete genomes demonstrates inadequacy of the white-rot/brown-rot paradigm for wood decay fungi.</title>
        <authorList>
            <person name="Riley R."/>
            <person name="Salamov A.A."/>
            <person name="Brown D.W."/>
            <person name="Nagy L.G."/>
            <person name="Floudas D."/>
            <person name="Held B.W."/>
            <person name="Levasseur A."/>
            <person name="Lombard V."/>
            <person name="Morin E."/>
            <person name="Otillar R."/>
            <person name="Lindquist E.A."/>
            <person name="Sun H."/>
            <person name="LaButti K.M."/>
            <person name="Schmutz J."/>
            <person name="Jabbour D."/>
            <person name="Luo H."/>
            <person name="Baker S.E."/>
            <person name="Pisabarro A.G."/>
            <person name="Walton J.D."/>
            <person name="Blanchette R.A."/>
            <person name="Henrissat B."/>
            <person name="Martin F."/>
            <person name="Cullen D."/>
            <person name="Hibbett D.S."/>
            <person name="Grigoriev I.V."/>
        </authorList>
    </citation>
    <scope>NUCLEOTIDE SEQUENCE [LARGE SCALE GENOMIC DNA]</scope>
    <source>
        <strain evidence="3">CBS 339.88</strain>
    </source>
</reference>
<dbReference type="OrthoDB" id="3067393at2759"/>
<evidence type="ECO:0000313" key="3">
    <source>
        <dbReference type="Proteomes" id="UP000027222"/>
    </source>
</evidence>
<protein>
    <submittedName>
        <fullName evidence="2">Uncharacterized protein</fullName>
    </submittedName>
</protein>
<feature type="compositionally biased region" description="Basic and acidic residues" evidence="1">
    <location>
        <begin position="410"/>
        <end position="434"/>
    </location>
</feature>
<keyword evidence="3" id="KW-1185">Reference proteome</keyword>
<organism evidence="2 3">
    <name type="scientific">Galerina marginata (strain CBS 339.88)</name>
    <dbReference type="NCBI Taxonomy" id="685588"/>
    <lineage>
        <taxon>Eukaryota</taxon>
        <taxon>Fungi</taxon>
        <taxon>Dikarya</taxon>
        <taxon>Basidiomycota</taxon>
        <taxon>Agaricomycotina</taxon>
        <taxon>Agaricomycetes</taxon>
        <taxon>Agaricomycetidae</taxon>
        <taxon>Agaricales</taxon>
        <taxon>Agaricineae</taxon>
        <taxon>Strophariaceae</taxon>
        <taxon>Galerina</taxon>
    </lineage>
</organism>
<dbReference type="AlphaFoldDB" id="A0A067SK08"/>